<organism evidence="1 2">
    <name type="scientific">Algoriphagus taiwanensis</name>
    <dbReference type="NCBI Taxonomy" id="1445656"/>
    <lineage>
        <taxon>Bacteria</taxon>
        <taxon>Pseudomonadati</taxon>
        <taxon>Bacteroidota</taxon>
        <taxon>Cytophagia</taxon>
        <taxon>Cytophagales</taxon>
        <taxon>Cyclobacteriaceae</taxon>
        <taxon>Algoriphagus</taxon>
    </lineage>
</organism>
<reference evidence="1 2" key="1">
    <citation type="submission" date="2023-08" db="EMBL/GenBank/DDBJ databases">
        <title>Draft genome sequence of Algoriphagus taiwanensis.</title>
        <authorList>
            <person name="Takatani N."/>
            <person name="Hosokawa M."/>
            <person name="Sawabe T."/>
        </authorList>
    </citation>
    <scope>NUCLEOTIDE SEQUENCE [LARGE SCALE GENOMIC DNA]</scope>
    <source>
        <strain evidence="1 2">JCM 19755</strain>
    </source>
</reference>
<dbReference type="Proteomes" id="UP001307705">
    <property type="component" value="Unassembled WGS sequence"/>
</dbReference>
<gene>
    <name evidence="1" type="ORF">Ataiwa_22930</name>
</gene>
<evidence type="ECO:0000313" key="2">
    <source>
        <dbReference type="Proteomes" id="UP001307705"/>
    </source>
</evidence>
<proteinExistence type="predicted"/>
<evidence type="ECO:0000313" key="1">
    <source>
        <dbReference type="EMBL" id="GMQ34021.1"/>
    </source>
</evidence>
<accession>A0ABQ6Q2C1</accession>
<evidence type="ECO:0008006" key="3">
    <source>
        <dbReference type="Google" id="ProtNLM"/>
    </source>
</evidence>
<dbReference type="RefSeq" id="WP_338228851.1">
    <property type="nucleotide sequence ID" value="NZ_BTPE01000007.1"/>
</dbReference>
<keyword evidence="2" id="KW-1185">Reference proteome</keyword>
<protein>
    <recommendedName>
        <fullName evidence="3">Addiction module component</fullName>
    </recommendedName>
</protein>
<comment type="caution">
    <text evidence="1">The sequence shown here is derived from an EMBL/GenBank/DDBJ whole genome shotgun (WGS) entry which is preliminary data.</text>
</comment>
<dbReference type="EMBL" id="BTPE01000007">
    <property type="protein sequence ID" value="GMQ34021.1"/>
    <property type="molecule type" value="Genomic_DNA"/>
</dbReference>
<name>A0ABQ6Q2C1_9BACT</name>
<sequence>MDIEIMKSLIAAIPQTYNEKILETIKNLLMIEDKVDFWDQLPLEDQEATNEGIRQLDEGKSISIEKVKFMMK</sequence>